<dbReference type="GO" id="GO:0033388">
    <property type="term" value="P:putrescine biosynthetic process from arginine"/>
    <property type="evidence" value="ECO:0007669"/>
    <property type="project" value="TreeGrafter"/>
</dbReference>
<dbReference type="CDD" id="cd07197">
    <property type="entry name" value="nitrilase"/>
    <property type="match status" value="1"/>
</dbReference>
<dbReference type="PROSITE" id="PS50263">
    <property type="entry name" value="CN_HYDROLASE"/>
    <property type="match status" value="1"/>
</dbReference>
<dbReference type="Proteomes" id="UP000256650">
    <property type="component" value="Unassembled WGS sequence"/>
</dbReference>
<dbReference type="EMBL" id="NXLS01000001">
    <property type="protein sequence ID" value="RDU64378.1"/>
    <property type="molecule type" value="Genomic_DNA"/>
</dbReference>
<dbReference type="Pfam" id="PF00795">
    <property type="entry name" value="CN_hydrolase"/>
    <property type="match status" value="1"/>
</dbReference>
<keyword evidence="1 3" id="KW-0378">Hydrolase</keyword>
<accession>A0A3D8IGY1</accession>
<evidence type="ECO:0000313" key="3">
    <source>
        <dbReference type="EMBL" id="RDU64378.1"/>
    </source>
</evidence>
<proteinExistence type="predicted"/>
<dbReference type="RefSeq" id="WP_115550712.1">
    <property type="nucleotide sequence ID" value="NZ_CAONBV010000148.1"/>
</dbReference>
<dbReference type="InterPro" id="IPR036526">
    <property type="entry name" value="C-N_Hydrolase_sf"/>
</dbReference>
<dbReference type="GeneID" id="82534828"/>
<name>A0A3D8IGY1_9HELI</name>
<dbReference type="InterPro" id="IPR003010">
    <property type="entry name" value="C-N_Hydrolase"/>
</dbReference>
<sequence>MKIAALQLSNNKSQSEIESYLKTAVEAKAKIILFGEYLLNPFFKNLESKRHKKSQWLEQINKENENLLQLSSKYGIIIVTPILEVVSRKLYKTILIINKGKALRYRAQKLMPYEHWNEEKFFANTSPKILRIPPIFSVGGIKFSVLFGYELHFDEFWLKFKNENVDCVLLPSASTFDSSLRWRSIIKMRAFLNSCYVLRANRIGQYEDAPTKTLWNFYGDSLFVCPNGEVIDCLGDREELLIAEVDKKYLKEIKECWRFRS</sequence>
<dbReference type="PANTHER" id="PTHR43674">
    <property type="entry name" value="NITRILASE C965.09-RELATED"/>
    <property type="match status" value="1"/>
</dbReference>
<evidence type="ECO:0000256" key="1">
    <source>
        <dbReference type="ARBA" id="ARBA00022801"/>
    </source>
</evidence>
<evidence type="ECO:0000313" key="4">
    <source>
        <dbReference type="Proteomes" id="UP000256650"/>
    </source>
</evidence>
<dbReference type="InterPro" id="IPR050345">
    <property type="entry name" value="Aliph_Amidase/BUP"/>
</dbReference>
<dbReference type="SUPFAM" id="SSF56317">
    <property type="entry name" value="Carbon-nitrogen hydrolase"/>
    <property type="match status" value="1"/>
</dbReference>
<dbReference type="PANTHER" id="PTHR43674:SF2">
    <property type="entry name" value="BETA-UREIDOPROPIONASE"/>
    <property type="match status" value="1"/>
</dbReference>
<protein>
    <submittedName>
        <fullName evidence="3">Carbon-nitrogen hydrolase family protein</fullName>
    </submittedName>
</protein>
<dbReference type="Gene3D" id="3.60.110.10">
    <property type="entry name" value="Carbon-nitrogen hydrolase"/>
    <property type="match status" value="1"/>
</dbReference>
<evidence type="ECO:0000259" key="2">
    <source>
        <dbReference type="PROSITE" id="PS50263"/>
    </source>
</evidence>
<reference evidence="3 4" key="1">
    <citation type="submission" date="2018-04" db="EMBL/GenBank/DDBJ databases">
        <title>Novel Campyloabacter and Helicobacter Species and Strains.</title>
        <authorList>
            <person name="Mannion A.J."/>
            <person name="Shen Z."/>
            <person name="Fox J.G."/>
        </authorList>
    </citation>
    <scope>NUCLEOTIDE SEQUENCE [LARGE SCALE GENOMIC DNA]</scope>
    <source>
        <strain evidence="3 4">MIT 99-5101</strain>
    </source>
</reference>
<gene>
    <name evidence="3" type="ORF">CQA43_00775</name>
</gene>
<dbReference type="OrthoDB" id="5357560at2"/>
<dbReference type="AlphaFoldDB" id="A0A3D8IGY1"/>
<organism evidence="3 4">
    <name type="scientific">Helicobacter ganmani</name>
    <dbReference type="NCBI Taxonomy" id="60246"/>
    <lineage>
        <taxon>Bacteria</taxon>
        <taxon>Pseudomonadati</taxon>
        <taxon>Campylobacterota</taxon>
        <taxon>Epsilonproteobacteria</taxon>
        <taxon>Campylobacterales</taxon>
        <taxon>Helicobacteraceae</taxon>
        <taxon>Helicobacter</taxon>
    </lineage>
</organism>
<keyword evidence="4" id="KW-1185">Reference proteome</keyword>
<feature type="domain" description="CN hydrolase" evidence="2">
    <location>
        <begin position="1"/>
        <end position="247"/>
    </location>
</feature>
<dbReference type="GO" id="GO:0050126">
    <property type="term" value="F:N-carbamoylputrescine amidase activity"/>
    <property type="evidence" value="ECO:0007669"/>
    <property type="project" value="TreeGrafter"/>
</dbReference>
<comment type="caution">
    <text evidence="3">The sequence shown here is derived from an EMBL/GenBank/DDBJ whole genome shotgun (WGS) entry which is preliminary data.</text>
</comment>